<evidence type="ECO:0000256" key="1">
    <source>
        <dbReference type="ARBA" id="ARBA00010716"/>
    </source>
</evidence>
<organism evidence="7 8">
    <name type="scientific">Chitinophaga horti</name>
    <dbReference type="NCBI Taxonomy" id="2920382"/>
    <lineage>
        <taxon>Bacteria</taxon>
        <taxon>Pseudomonadati</taxon>
        <taxon>Bacteroidota</taxon>
        <taxon>Chitinophagia</taxon>
        <taxon>Chitinophagales</taxon>
        <taxon>Chitinophagaceae</taxon>
        <taxon>Chitinophaga</taxon>
    </lineage>
</organism>
<sequence>MLHAYTNGIIASPTGWLQGHTILTENGKVTALVADGEVKETVHTTDLQGDYIAPAFIDMQIYGGGGELFSMYPSVQSLTTLYGYCKSGGAAYFMATIPTSSTELMLAAMKAVKAYWEQGGQGLLGLHLEGPFFNPVKKGAHIEAYIKVPTAADIDWILEEGKGIVKMMTLAPERCDIQLVKRLMDAGIIISAGHSNATYPEAYAGFEAGIPAATHLYNAMSGFQHREPGMPGAIFDHPKVMASIVVDGVHVNYNAVRISKKILGERLYLITDAVDENLEGDYKYIRRPDRFVTPEGILSGSCLTMLQAVQNCVTHVGIDLHEALRMAAEYPARLLTREVPLGMIAPGYEAAFVVLDRSLALKQLLLPQTIS</sequence>
<proteinExistence type="inferred from homology"/>
<keyword evidence="2" id="KW-0479">Metal-binding</keyword>
<evidence type="ECO:0000259" key="6">
    <source>
        <dbReference type="Pfam" id="PF01979"/>
    </source>
</evidence>
<dbReference type="PANTHER" id="PTHR11113:SF14">
    <property type="entry name" value="N-ACETYLGLUCOSAMINE-6-PHOSPHATE DEACETYLASE"/>
    <property type="match status" value="1"/>
</dbReference>
<dbReference type="PIRSF" id="PIRSF038994">
    <property type="entry name" value="NagA"/>
    <property type="match status" value="1"/>
</dbReference>
<accession>A0ABY6IYP0</accession>
<evidence type="ECO:0000256" key="3">
    <source>
        <dbReference type="ARBA" id="ARBA00022801"/>
    </source>
</evidence>
<dbReference type="InterPro" id="IPR006680">
    <property type="entry name" value="Amidohydro-rel"/>
</dbReference>
<dbReference type="Proteomes" id="UP001162741">
    <property type="component" value="Chromosome"/>
</dbReference>
<gene>
    <name evidence="7" type="primary">nagA</name>
    <name evidence="7" type="ORF">MKQ68_20675</name>
</gene>
<evidence type="ECO:0000256" key="5">
    <source>
        <dbReference type="PIRNR" id="PIRNR038994"/>
    </source>
</evidence>
<dbReference type="EC" id="3.5.1.25" evidence="7"/>
<dbReference type="InterPro" id="IPR011059">
    <property type="entry name" value="Metal-dep_hydrolase_composite"/>
</dbReference>
<evidence type="ECO:0000256" key="4">
    <source>
        <dbReference type="ARBA" id="ARBA00023277"/>
    </source>
</evidence>
<evidence type="ECO:0000256" key="2">
    <source>
        <dbReference type="ARBA" id="ARBA00022723"/>
    </source>
</evidence>
<name>A0ABY6IYP0_9BACT</name>
<feature type="domain" description="Amidohydrolase-related" evidence="6">
    <location>
        <begin position="51"/>
        <end position="357"/>
    </location>
</feature>
<dbReference type="RefSeq" id="WP_264280755.1">
    <property type="nucleotide sequence ID" value="NZ_CP107006.1"/>
</dbReference>
<evidence type="ECO:0000313" key="7">
    <source>
        <dbReference type="EMBL" id="UYQ92502.1"/>
    </source>
</evidence>
<keyword evidence="4 5" id="KW-0119">Carbohydrate metabolism</keyword>
<protein>
    <submittedName>
        <fullName evidence="7">N-acetylglucosamine-6-phosphate deacetylase</fullName>
        <ecNumber evidence="7">3.5.1.25</ecNumber>
    </submittedName>
</protein>
<dbReference type="InterPro" id="IPR032466">
    <property type="entry name" value="Metal_Hydrolase"/>
</dbReference>
<keyword evidence="8" id="KW-1185">Reference proteome</keyword>
<dbReference type="InterPro" id="IPR003764">
    <property type="entry name" value="GlcNAc_6-P_deAcase"/>
</dbReference>
<dbReference type="NCBIfam" id="TIGR00221">
    <property type="entry name" value="nagA"/>
    <property type="match status" value="1"/>
</dbReference>
<dbReference type="Pfam" id="PF01979">
    <property type="entry name" value="Amidohydro_1"/>
    <property type="match status" value="1"/>
</dbReference>
<dbReference type="Gene3D" id="3.20.20.140">
    <property type="entry name" value="Metal-dependent hydrolases"/>
    <property type="match status" value="1"/>
</dbReference>
<dbReference type="SUPFAM" id="SSF51556">
    <property type="entry name" value="Metallo-dependent hydrolases"/>
    <property type="match status" value="1"/>
</dbReference>
<dbReference type="SUPFAM" id="SSF51338">
    <property type="entry name" value="Composite domain of metallo-dependent hydrolases"/>
    <property type="match status" value="1"/>
</dbReference>
<dbReference type="PANTHER" id="PTHR11113">
    <property type="entry name" value="N-ACETYLGLUCOSAMINE-6-PHOSPHATE DEACETYLASE"/>
    <property type="match status" value="1"/>
</dbReference>
<dbReference type="Gene3D" id="2.30.40.10">
    <property type="entry name" value="Urease, subunit C, domain 1"/>
    <property type="match status" value="1"/>
</dbReference>
<evidence type="ECO:0000313" key="8">
    <source>
        <dbReference type="Proteomes" id="UP001162741"/>
    </source>
</evidence>
<dbReference type="GO" id="GO:0008448">
    <property type="term" value="F:N-acetylglucosamine-6-phosphate deacetylase activity"/>
    <property type="evidence" value="ECO:0007669"/>
    <property type="project" value="UniProtKB-EC"/>
</dbReference>
<reference evidence="7" key="1">
    <citation type="submission" date="2022-10" db="EMBL/GenBank/DDBJ databases">
        <title>Chitinophaga sp. nov., isolated from soil.</title>
        <authorList>
            <person name="Jeon C.O."/>
        </authorList>
    </citation>
    <scope>NUCLEOTIDE SEQUENCE</scope>
    <source>
        <strain evidence="7">R8</strain>
    </source>
</reference>
<dbReference type="EMBL" id="CP107006">
    <property type="protein sequence ID" value="UYQ92502.1"/>
    <property type="molecule type" value="Genomic_DNA"/>
</dbReference>
<keyword evidence="3 5" id="KW-0378">Hydrolase</keyword>
<comment type="similarity">
    <text evidence="1 5">Belongs to the metallo-dependent hydrolases superfamily. NagA family.</text>
</comment>